<feature type="transmembrane region" description="Helical" evidence="2">
    <location>
        <begin position="125"/>
        <end position="145"/>
    </location>
</feature>
<keyword evidence="4" id="KW-1185">Reference proteome</keyword>
<reference evidence="3" key="2">
    <citation type="submission" date="2025-09" db="UniProtKB">
        <authorList>
            <consortium name="Ensembl"/>
        </authorList>
    </citation>
    <scope>IDENTIFICATION</scope>
</reference>
<dbReference type="Proteomes" id="UP000694388">
    <property type="component" value="Unplaced"/>
</dbReference>
<keyword evidence="2" id="KW-1133">Transmembrane helix</keyword>
<feature type="compositionally biased region" description="Basic and acidic residues" evidence="1">
    <location>
        <begin position="1"/>
        <end position="10"/>
    </location>
</feature>
<accession>A0A8C4Q283</accession>
<keyword evidence="2" id="KW-0812">Transmembrane</keyword>
<evidence type="ECO:0000256" key="2">
    <source>
        <dbReference type="SAM" id="Phobius"/>
    </source>
</evidence>
<reference evidence="3" key="1">
    <citation type="submission" date="2025-08" db="UniProtKB">
        <authorList>
            <consortium name="Ensembl"/>
        </authorList>
    </citation>
    <scope>IDENTIFICATION</scope>
</reference>
<dbReference type="AlphaFoldDB" id="A0A8C4Q283"/>
<feature type="region of interest" description="Disordered" evidence="1">
    <location>
        <begin position="1"/>
        <end position="58"/>
    </location>
</feature>
<evidence type="ECO:0000313" key="4">
    <source>
        <dbReference type="Proteomes" id="UP000694388"/>
    </source>
</evidence>
<keyword evidence="2" id="KW-0472">Membrane</keyword>
<evidence type="ECO:0000256" key="1">
    <source>
        <dbReference type="SAM" id="MobiDB-lite"/>
    </source>
</evidence>
<dbReference type="Ensembl" id="ENSEBUT00000009419.1">
    <property type="protein sequence ID" value="ENSEBUP00000008906.1"/>
    <property type="gene ID" value="ENSEBUG00000005762.1"/>
</dbReference>
<name>A0A8C4Q283_EPTBU</name>
<organism evidence="3 4">
    <name type="scientific">Eptatretus burgeri</name>
    <name type="common">Inshore hagfish</name>
    <dbReference type="NCBI Taxonomy" id="7764"/>
    <lineage>
        <taxon>Eukaryota</taxon>
        <taxon>Metazoa</taxon>
        <taxon>Chordata</taxon>
        <taxon>Craniata</taxon>
        <taxon>Vertebrata</taxon>
        <taxon>Cyclostomata</taxon>
        <taxon>Myxini</taxon>
        <taxon>Myxiniformes</taxon>
        <taxon>Myxinidae</taxon>
        <taxon>Eptatretinae</taxon>
        <taxon>Eptatretus</taxon>
    </lineage>
</organism>
<protein>
    <submittedName>
        <fullName evidence="3">Uncharacterized protein</fullName>
    </submittedName>
</protein>
<proteinExistence type="predicted"/>
<sequence>METDQGDPRWKQTRGPQMETDQGDPRWKQTRGTPDGNRPGGPQMETDQGDPRWKQTRGTPDVKMSFLLYRLLNQHECVFECPAGTFAFEQICRSCGERQTLNCTDCGSDTCATYEAHSGKGLPTMITMVVVALLLLLLLGAAVIFRKKIRIRSSTFSHLVPLSSDSKPLIENEVKQLEEVDNDEGSIIYVRGDGIVYQKIYYGSDDEDISC</sequence>
<evidence type="ECO:0000313" key="3">
    <source>
        <dbReference type="Ensembl" id="ENSEBUP00000008906.1"/>
    </source>
</evidence>